<dbReference type="PANTHER" id="PTHR42796:SF4">
    <property type="entry name" value="FUMARYLACETOACETATE HYDROLASE DOMAIN-CONTAINING PROTEIN 2A"/>
    <property type="match status" value="1"/>
</dbReference>
<proteinExistence type="inferred from homology"/>
<keyword evidence="5" id="KW-1185">Reference proteome</keyword>
<comment type="similarity">
    <text evidence="1">Belongs to the FAH family.</text>
</comment>
<organism evidence="4 5">
    <name type="scientific">Flavobacterium aurantiibacter</name>
    <dbReference type="NCBI Taxonomy" id="2023067"/>
    <lineage>
        <taxon>Bacteria</taxon>
        <taxon>Pseudomonadati</taxon>
        <taxon>Bacteroidota</taxon>
        <taxon>Flavobacteriia</taxon>
        <taxon>Flavobacteriales</taxon>
        <taxon>Flavobacteriaceae</taxon>
        <taxon>Flavobacterium</taxon>
    </lineage>
</organism>
<sequence>MKLNSFLFHERETLGVVLGDFVVNTRLLNAHYPEIPVTMLELIDRGQAAKDQLQLRINRLKEGEFVQVSHKLSEIQLLAPIPKPRKNIFGIGLNYTEHVAESARTLDTSNELPKQPVIFSKPPTTVTAHQTAVLLNRKITNQLDWEVELAVVIGTGGKNISKETAHNHIFGYTIINDISARDCRRAGQWIVSKGQDTFAPMGPALLTADEISDPQDLDLRLTVNGIVKQNSNTKFMLFSIADLISDLSTVFTLEPGDIIATGTPAGVGAGRNPQEWLKDGDLIEASVERLGTLVNHVKEI</sequence>
<keyword evidence="2" id="KW-0479">Metal-binding</keyword>
<dbReference type="RefSeq" id="WP_094486571.1">
    <property type="nucleotide sequence ID" value="NZ_NOXX01000201.1"/>
</dbReference>
<dbReference type="GO" id="GO:0019752">
    <property type="term" value="P:carboxylic acid metabolic process"/>
    <property type="evidence" value="ECO:0007669"/>
    <property type="project" value="UniProtKB-ARBA"/>
</dbReference>
<dbReference type="GO" id="GO:0016853">
    <property type="term" value="F:isomerase activity"/>
    <property type="evidence" value="ECO:0007669"/>
    <property type="project" value="UniProtKB-ARBA"/>
</dbReference>
<dbReference type="InterPro" id="IPR036663">
    <property type="entry name" value="Fumarylacetoacetase_C_sf"/>
</dbReference>
<evidence type="ECO:0000313" key="4">
    <source>
        <dbReference type="EMBL" id="OYQ43604.1"/>
    </source>
</evidence>
<dbReference type="Proteomes" id="UP000216035">
    <property type="component" value="Unassembled WGS sequence"/>
</dbReference>
<dbReference type="Pfam" id="PF01557">
    <property type="entry name" value="FAA_hydrolase"/>
    <property type="match status" value="1"/>
</dbReference>
<dbReference type="FunFam" id="3.90.850.10:FF:000002">
    <property type="entry name" value="2-hydroxyhepta-2,4-diene-1,7-dioate isomerase"/>
    <property type="match status" value="1"/>
</dbReference>
<evidence type="ECO:0000256" key="1">
    <source>
        <dbReference type="ARBA" id="ARBA00010211"/>
    </source>
</evidence>
<evidence type="ECO:0000313" key="5">
    <source>
        <dbReference type="Proteomes" id="UP000216035"/>
    </source>
</evidence>
<dbReference type="Gene3D" id="3.90.850.10">
    <property type="entry name" value="Fumarylacetoacetase-like, C-terminal domain"/>
    <property type="match status" value="1"/>
</dbReference>
<feature type="domain" description="Fumarylacetoacetase-like C-terminal" evidence="3">
    <location>
        <begin position="88"/>
        <end position="297"/>
    </location>
</feature>
<dbReference type="EMBL" id="NOXX01000201">
    <property type="protein sequence ID" value="OYQ43604.1"/>
    <property type="molecule type" value="Genomic_DNA"/>
</dbReference>
<protein>
    <submittedName>
        <fullName evidence="4">Gentisate 1,2-dioxygenase</fullName>
    </submittedName>
</protein>
<evidence type="ECO:0000259" key="3">
    <source>
        <dbReference type="Pfam" id="PF01557"/>
    </source>
</evidence>
<accession>A0A255ZRQ0</accession>
<keyword evidence="4" id="KW-0223">Dioxygenase</keyword>
<dbReference type="OrthoDB" id="9805307at2"/>
<name>A0A255ZRQ0_9FLAO</name>
<dbReference type="InterPro" id="IPR011234">
    <property type="entry name" value="Fumarylacetoacetase-like_C"/>
</dbReference>
<dbReference type="InterPro" id="IPR051121">
    <property type="entry name" value="FAH"/>
</dbReference>
<keyword evidence="4" id="KW-0560">Oxidoreductase</keyword>
<dbReference type="GO" id="GO:0046872">
    <property type="term" value="F:metal ion binding"/>
    <property type="evidence" value="ECO:0007669"/>
    <property type="project" value="UniProtKB-KW"/>
</dbReference>
<reference evidence="4 5" key="1">
    <citation type="submission" date="2017-07" db="EMBL/GenBank/DDBJ databases">
        <title>Flavobacterium cyanobacteriorum sp. nov., isolated from cyanobacterial aggregates in a eutrophic lake.</title>
        <authorList>
            <person name="Cai H."/>
        </authorList>
    </citation>
    <scope>NUCLEOTIDE SEQUENCE [LARGE SCALE GENOMIC DNA]</scope>
    <source>
        <strain evidence="4 5">TH167</strain>
    </source>
</reference>
<dbReference type="GO" id="GO:0051213">
    <property type="term" value="F:dioxygenase activity"/>
    <property type="evidence" value="ECO:0007669"/>
    <property type="project" value="UniProtKB-KW"/>
</dbReference>
<evidence type="ECO:0000256" key="2">
    <source>
        <dbReference type="ARBA" id="ARBA00022723"/>
    </source>
</evidence>
<dbReference type="PANTHER" id="PTHR42796">
    <property type="entry name" value="FUMARYLACETOACETATE HYDROLASE DOMAIN-CONTAINING PROTEIN 2A-RELATED"/>
    <property type="match status" value="1"/>
</dbReference>
<comment type="caution">
    <text evidence="4">The sequence shown here is derived from an EMBL/GenBank/DDBJ whole genome shotgun (WGS) entry which is preliminary data.</text>
</comment>
<dbReference type="AlphaFoldDB" id="A0A255ZRQ0"/>
<gene>
    <name evidence="4" type="ORF">CHX27_09680</name>
</gene>
<dbReference type="SUPFAM" id="SSF56529">
    <property type="entry name" value="FAH"/>
    <property type="match status" value="1"/>
</dbReference>